<dbReference type="InterPro" id="IPR001173">
    <property type="entry name" value="Glyco_trans_2-like"/>
</dbReference>
<dbReference type="PANTHER" id="PTHR22916">
    <property type="entry name" value="GLYCOSYLTRANSFERASE"/>
    <property type="match status" value="1"/>
</dbReference>
<accession>A0ABW6BZS4</accession>
<comment type="caution">
    <text evidence="2">The sequence shown here is derived from an EMBL/GenBank/DDBJ whole genome shotgun (WGS) entry which is preliminary data.</text>
</comment>
<dbReference type="RefSeq" id="WP_377488042.1">
    <property type="nucleotide sequence ID" value="NZ_JBHUOX010000017.1"/>
</dbReference>
<evidence type="ECO:0000259" key="1">
    <source>
        <dbReference type="Pfam" id="PF00535"/>
    </source>
</evidence>
<name>A0ABW6BZS4_9BACT</name>
<evidence type="ECO:0000313" key="3">
    <source>
        <dbReference type="Proteomes" id="UP001597641"/>
    </source>
</evidence>
<keyword evidence="3" id="KW-1185">Reference proteome</keyword>
<gene>
    <name evidence="2" type="ORF">ACFS7Z_19235</name>
</gene>
<dbReference type="PANTHER" id="PTHR22916:SF3">
    <property type="entry name" value="UDP-GLCNAC:BETAGAL BETA-1,3-N-ACETYLGLUCOSAMINYLTRANSFERASE-LIKE PROTEIN 1"/>
    <property type="match status" value="1"/>
</dbReference>
<dbReference type="Pfam" id="PF00535">
    <property type="entry name" value="Glycos_transf_2"/>
    <property type="match status" value="1"/>
</dbReference>
<evidence type="ECO:0000313" key="2">
    <source>
        <dbReference type="EMBL" id="MFD3002514.1"/>
    </source>
</evidence>
<reference evidence="3" key="1">
    <citation type="journal article" date="2019" name="Int. J. Syst. Evol. Microbiol.">
        <title>The Global Catalogue of Microorganisms (GCM) 10K type strain sequencing project: providing services to taxonomists for standard genome sequencing and annotation.</title>
        <authorList>
            <consortium name="The Broad Institute Genomics Platform"/>
            <consortium name="The Broad Institute Genome Sequencing Center for Infectious Disease"/>
            <person name="Wu L."/>
            <person name="Ma J."/>
        </authorList>
    </citation>
    <scope>NUCLEOTIDE SEQUENCE [LARGE SCALE GENOMIC DNA]</scope>
    <source>
        <strain evidence="3">KCTC 23984</strain>
    </source>
</reference>
<dbReference type="SUPFAM" id="SSF53448">
    <property type="entry name" value="Nucleotide-diphospho-sugar transferases"/>
    <property type="match status" value="1"/>
</dbReference>
<protein>
    <submittedName>
        <fullName evidence="2">Glycosyltransferase family 2 protein</fullName>
    </submittedName>
</protein>
<organism evidence="2 3">
    <name type="scientific">Pontibacter toksunensis</name>
    <dbReference type="NCBI Taxonomy" id="1332631"/>
    <lineage>
        <taxon>Bacteria</taxon>
        <taxon>Pseudomonadati</taxon>
        <taxon>Bacteroidota</taxon>
        <taxon>Cytophagia</taxon>
        <taxon>Cytophagales</taxon>
        <taxon>Hymenobacteraceae</taxon>
        <taxon>Pontibacter</taxon>
    </lineage>
</organism>
<sequence>MSQLPLVSIICLCYNHERFLREALDSVLAQTYPNIEVIVVDDCSTDGSVPIIQEYLEKYPQLKFISTGHNRGNTTAFNMGWRASHGDYIIDFATDDVLLPERVTQQVEAFEELDSSYGVMYTDAEYISDEGAHIGYYYKRKPDGSLDAYAPSGEVFADLLGKYIICPPTMIVRRQVFEDLDGYDETLAYEDFDFWVRSSRTYHYHYLDKITTKRRVHTHSLSKGWYKAGNRLLASTVKVCRKAAALVRTEREREALVFRLKYEARHAYLTGNYTEAAQLLHLLRQQADMPVLYQFLEVLNKRKIDLSFLRRVYYYLKYSN</sequence>
<dbReference type="Proteomes" id="UP001597641">
    <property type="component" value="Unassembled WGS sequence"/>
</dbReference>
<dbReference type="Gene3D" id="3.90.550.10">
    <property type="entry name" value="Spore Coat Polysaccharide Biosynthesis Protein SpsA, Chain A"/>
    <property type="match status" value="1"/>
</dbReference>
<proteinExistence type="predicted"/>
<dbReference type="EMBL" id="JBHUOX010000017">
    <property type="protein sequence ID" value="MFD3002514.1"/>
    <property type="molecule type" value="Genomic_DNA"/>
</dbReference>
<dbReference type="InterPro" id="IPR029044">
    <property type="entry name" value="Nucleotide-diphossugar_trans"/>
</dbReference>
<feature type="domain" description="Glycosyltransferase 2-like" evidence="1">
    <location>
        <begin position="8"/>
        <end position="179"/>
    </location>
</feature>